<feature type="transmembrane region" description="Helical" evidence="1">
    <location>
        <begin position="47"/>
        <end position="70"/>
    </location>
</feature>
<gene>
    <name evidence="2" type="primary">ND6</name>
</gene>
<keyword evidence="1" id="KW-0812">Transmembrane</keyword>
<reference evidence="2" key="1">
    <citation type="submission" date="2018-05" db="EMBL/GenBank/DDBJ databases">
        <authorList>
            <person name="Huang Y."/>
            <person name="Qin D."/>
        </authorList>
    </citation>
    <scope>NUCLEOTIDE SEQUENCE</scope>
</reference>
<evidence type="ECO:0000313" key="2">
    <source>
        <dbReference type="EMBL" id="QBZ38170.1"/>
    </source>
</evidence>
<sequence>MKFMILMMFMNSIISTKLKHPISLGSILMIQSIFTSMNMIMMTKNSWYSMILFISFSSGMMIMFMYMASISSNEKFKSSIKMFKLVLIMILMIMLLNLDWNLLFEYKINEQNISIQENEEKISMIKTLSFNKINLTIMLTVTILIVLVSISNLINSFEGPLKLTYEKLN</sequence>
<name>A0A7S4YZ22_9HEMI</name>
<feature type="transmembrane region" description="Helical" evidence="1">
    <location>
        <begin position="82"/>
        <end position="100"/>
    </location>
</feature>
<geneLocation type="mitochondrion" evidence="2"/>
<evidence type="ECO:0000256" key="1">
    <source>
        <dbReference type="SAM" id="Phobius"/>
    </source>
</evidence>
<protein>
    <submittedName>
        <fullName evidence="2">NADH dehydrogenase subunit 6</fullName>
    </submittedName>
</protein>
<keyword evidence="1" id="KW-1133">Transmembrane helix</keyword>
<keyword evidence="2" id="KW-0496">Mitochondrion</keyword>
<dbReference type="AlphaFoldDB" id="A0A7S4YZ22"/>
<feature type="transmembrane region" description="Helical" evidence="1">
    <location>
        <begin position="133"/>
        <end position="154"/>
    </location>
</feature>
<dbReference type="EMBL" id="MH293467">
    <property type="protein sequence ID" value="QBZ38170.1"/>
    <property type="molecule type" value="Genomic_DNA"/>
</dbReference>
<keyword evidence="1" id="KW-0472">Membrane</keyword>
<accession>A0A7S4YZ22</accession>
<proteinExistence type="predicted"/>
<reference evidence="2" key="2">
    <citation type="journal article" date="2020" name="Genomics">
        <title>Contribution to the mitogenome diversity in Delphacinae: Phylogenetic and ecological implications.</title>
        <authorList>
            <person name="Huang Y.-X."/>
            <person name="Ren F.-J."/>
            <person name="Bartlett C.R."/>
            <person name="Wei Y.-S."/>
            <person name="Qin D.-Z."/>
        </authorList>
    </citation>
    <scope>NUCLEOTIDE SEQUENCE</scope>
</reference>
<organism evidence="2">
    <name type="scientific">Purohita sinica</name>
    <dbReference type="NCBI Taxonomy" id="871393"/>
    <lineage>
        <taxon>Eukaryota</taxon>
        <taxon>Metazoa</taxon>
        <taxon>Ecdysozoa</taxon>
        <taxon>Arthropoda</taxon>
        <taxon>Hexapoda</taxon>
        <taxon>Insecta</taxon>
        <taxon>Pterygota</taxon>
        <taxon>Neoptera</taxon>
        <taxon>Paraneoptera</taxon>
        <taxon>Hemiptera</taxon>
        <taxon>Auchenorrhyncha</taxon>
        <taxon>Fulgoroidea</taxon>
        <taxon>Delphacidae</taxon>
        <taxon>Delphacinae</taxon>
        <taxon>Purohita</taxon>
    </lineage>
</organism>